<dbReference type="EMBL" id="VSSQ01052025">
    <property type="protein sequence ID" value="MPN06136.1"/>
    <property type="molecule type" value="Genomic_DNA"/>
</dbReference>
<reference evidence="1" key="1">
    <citation type="submission" date="2019-08" db="EMBL/GenBank/DDBJ databases">
        <authorList>
            <person name="Kucharzyk K."/>
            <person name="Murdoch R.W."/>
            <person name="Higgins S."/>
            <person name="Loffler F."/>
        </authorList>
    </citation>
    <scope>NUCLEOTIDE SEQUENCE</scope>
</reference>
<accession>A0A645EXJ6</accession>
<protein>
    <submittedName>
        <fullName evidence="1">Uncharacterized protein</fullName>
    </submittedName>
</protein>
<gene>
    <name evidence="1" type="ORF">SDC9_153391</name>
</gene>
<name>A0A645EXJ6_9ZZZZ</name>
<sequence length="117" mass="12637">MHAGGGRRVGDRVTEGRVAFIRERHVLDEVRQFVGGIDALPRRRAVDVVAGIDQPVRVEHDAGVDAELDRTTAELALGVDGGLAAAVGRARLFGNKHRRHMCALDGHDDFTHVAVSL</sequence>
<dbReference type="AlphaFoldDB" id="A0A645EXJ6"/>
<evidence type="ECO:0000313" key="1">
    <source>
        <dbReference type="EMBL" id="MPN06136.1"/>
    </source>
</evidence>
<proteinExistence type="predicted"/>
<organism evidence="1">
    <name type="scientific">bioreactor metagenome</name>
    <dbReference type="NCBI Taxonomy" id="1076179"/>
    <lineage>
        <taxon>unclassified sequences</taxon>
        <taxon>metagenomes</taxon>
        <taxon>ecological metagenomes</taxon>
    </lineage>
</organism>
<comment type="caution">
    <text evidence="1">The sequence shown here is derived from an EMBL/GenBank/DDBJ whole genome shotgun (WGS) entry which is preliminary data.</text>
</comment>